<organism evidence="3">
    <name type="scientific">Talaromyces marneffei PM1</name>
    <dbReference type="NCBI Taxonomy" id="1077442"/>
    <lineage>
        <taxon>Eukaryota</taxon>
        <taxon>Fungi</taxon>
        <taxon>Dikarya</taxon>
        <taxon>Ascomycota</taxon>
        <taxon>Pezizomycotina</taxon>
        <taxon>Eurotiomycetes</taxon>
        <taxon>Eurotiomycetidae</taxon>
        <taxon>Eurotiales</taxon>
        <taxon>Trichocomaceae</taxon>
        <taxon>Talaromyces</taxon>
        <taxon>Talaromyces sect. Talaromyces</taxon>
    </lineage>
</organism>
<dbReference type="PANTHER" id="PTHR34002">
    <property type="entry name" value="BLR1656 PROTEIN"/>
    <property type="match status" value="1"/>
</dbReference>
<evidence type="ECO:0000256" key="2">
    <source>
        <dbReference type="RuleBase" id="RU361163"/>
    </source>
</evidence>
<proteinExistence type="inferred from homology"/>
<dbReference type="GO" id="GO:0008810">
    <property type="term" value="F:cellulase activity"/>
    <property type="evidence" value="ECO:0007669"/>
    <property type="project" value="InterPro"/>
</dbReference>
<keyword evidence="2" id="KW-0326">Glycosidase</keyword>
<dbReference type="InterPro" id="IPR002594">
    <property type="entry name" value="GH12"/>
</dbReference>
<reference key="1">
    <citation type="journal article" date="2014" name="PLoS Genet.">
        <title>Signature Gene Expression Reveals Novel Clues to the Molecular Mechanisms of Dimorphic Transition in Penicillium marneffei.</title>
        <authorList>
            <person name="Yang E."/>
            <person name="Wang G."/>
            <person name="Cai J."/>
            <person name="Woo P.C."/>
            <person name="Lau S.K."/>
            <person name="Yuen K.-Y."/>
            <person name="Chow W.-N."/>
            <person name="Lin X."/>
        </authorList>
    </citation>
    <scope>NUCLEOTIDE SEQUENCE [LARGE SCALE GENOMIC DNA]</scope>
    <source>
        <strain>PM1</strain>
    </source>
</reference>
<accession>A0A093V8S8</accession>
<dbReference type="InterPro" id="IPR013319">
    <property type="entry name" value="GH11/12"/>
</dbReference>
<dbReference type="GO" id="GO:0000272">
    <property type="term" value="P:polysaccharide catabolic process"/>
    <property type="evidence" value="ECO:0007669"/>
    <property type="project" value="UniProtKB-KW"/>
</dbReference>
<keyword evidence="2" id="KW-0624">Polysaccharide degradation</keyword>
<keyword evidence="2" id="KW-0119">Carbohydrate metabolism</keyword>
<protein>
    <submittedName>
        <fullName evidence="3">Endoglucanase-1</fullName>
    </submittedName>
</protein>
<dbReference type="InterPro" id="IPR013320">
    <property type="entry name" value="ConA-like_dom_sf"/>
</dbReference>
<reference evidence="3" key="2">
    <citation type="journal article" date="2014" name="PLoS Genet.">
        <title>Signature gene expression reveals novel clues to the molecular mechanisms of dimorphic transition in Penicillium marneffei.</title>
        <authorList>
            <person name="Yang E."/>
            <person name="Wang G."/>
            <person name="Cai J."/>
            <person name="Woo P.C."/>
            <person name="Lau S.K."/>
            <person name="Yuen K.-Y."/>
            <person name="Chow W.-N."/>
            <person name="Lin X."/>
        </authorList>
    </citation>
    <scope>NUCLEOTIDE SEQUENCE</scope>
    <source>
        <strain evidence="3">PM1</strain>
    </source>
</reference>
<dbReference type="Gene3D" id="2.60.120.180">
    <property type="match status" value="2"/>
</dbReference>
<dbReference type="Pfam" id="PF01670">
    <property type="entry name" value="Glyco_hydro_12"/>
    <property type="match status" value="1"/>
</dbReference>
<sequence length="209" mass="22691">MQPSLLLNLAAAAYTSGPYTVSNNLWGQAGSSGSQCTDVNSISNFGVSWTTAWNWAGNNNQVKSYANSQLSGLTKKLASQLKGIPTSAQWGYSNTNINADVAYDLFTTADINHVSYSGDYELMIWLGKYGTAQPLGNQIGTRSQKTDSFVASSQQTSWNGDILQFFHYLADHQGFPASSQYLIDLQFGTEPFTGDETTLTVNHWSAAVN</sequence>
<dbReference type="SUPFAM" id="SSF49899">
    <property type="entry name" value="Concanavalin A-like lectins/glucanases"/>
    <property type="match status" value="1"/>
</dbReference>
<dbReference type="PANTHER" id="PTHR34002:SF10">
    <property type="entry name" value="PUTATIVE-RELATED"/>
    <property type="match status" value="1"/>
</dbReference>
<evidence type="ECO:0000256" key="1">
    <source>
        <dbReference type="ARBA" id="ARBA00005519"/>
    </source>
</evidence>
<evidence type="ECO:0000313" key="3">
    <source>
        <dbReference type="EMBL" id="KFX48560.1"/>
    </source>
</evidence>
<comment type="caution">
    <text evidence="3">The sequence shown here is derived from an EMBL/GenBank/DDBJ whole genome shotgun (WGS) entry which is preliminary data.</text>
</comment>
<keyword evidence="2" id="KW-0378">Hydrolase</keyword>
<comment type="similarity">
    <text evidence="1 2">Belongs to the glycosyl hydrolase 12 (cellulase H) family.</text>
</comment>
<dbReference type="EMBL" id="JPOX01000012">
    <property type="protein sequence ID" value="KFX48560.1"/>
    <property type="molecule type" value="Genomic_DNA"/>
</dbReference>
<dbReference type="eggNOG" id="ENOG502SH4Y">
    <property type="taxonomic scope" value="Eukaryota"/>
</dbReference>
<gene>
    <name evidence="3" type="ORF">GQ26_0122470</name>
</gene>
<dbReference type="AlphaFoldDB" id="A0A093V8S8"/>
<dbReference type="HOGENOM" id="CLU_051064_0_1_1"/>
<name>A0A093V8S8_TALMA</name>